<reference evidence="2" key="1">
    <citation type="journal article" date="2019" name="Int. J. Syst. Evol. Microbiol.">
        <title>The Global Catalogue of Microorganisms (GCM) 10K type strain sequencing project: providing services to taxonomists for standard genome sequencing and annotation.</title>
        <authorList>
            <consortium name="The Broad Institute Genomics Platform"/>
            <consortium name="The Broad Institute Genome Sequencing Center for Infectious Disease"/>
            <person name="Wu L."/>
            <person name="Ma J."/>
        </authorList>
    </citation>
    <scope>NUCLEOTIDE SEQUENCE [LARGE SCALE GENOMIC DNA]</scope>
    <source>
        <strain evidence="2">NBRC 102407</strain>
    </source>
</reference>
<dbReference type="Pfam" id="PF09907">
    <property type="entry name" value="HigB_toxin"/>
    <property type="match status" value="1"/>
</dbReference>
<dbReference type="EMBL" id="BSPX01000002">
    <property type="protein sequence ID" value="GLT20922.1"/>
    <property type="molecule type" value="Genomic_DNA"/>
</dbReference>
<protein>
    <recommendedName>
        <fullName evidence="3">Type II toxin-antitoxin system HigB family toxin</fullName>
    </recommendedName>
</protein>
<sequence length="97" mass="11303">MHIIALKALREFWEKHPQAETPLRAWYAEASRADWKVPADIKAAHRNASFLPNNRVVFNIKGNDFRLVVAVRYTSTMMFIRFVGTHAEYDRIDAETI</sequence>
<keyword evidence="2" id="KW-1185">Reference proteome</keyword>
<name>A0ABQ6F8B3_9RHOO</name>
<evidence type="ECO:0000313" key="1">
    <source>
        <dbReference type="EMBL" id="GLT20922.1"/>
    </source>
</evidence>
<dbReference type="Proteomes" id="UP001157167">
    <property type="component" value="Unassembled WGS sequence"/>
</dbReference>
<evidence type="ECO:0008006" key="3">
    <source>
        <dbReference type="Google" id="ProtNLM"/>
    </source>
</evidence>
<evidence type="ECO:0000313" key="2">
    <source>
        <dbReference type="Proteomes" id="UP001157167"/>
    </source>
</evidence>
<comment type="caution">
    <text evidence="1">The sequence shown here is derived from an EMBL/GenBank/DDBJ whole genome shotgun (WGS) entry which is preliminary data.</text>
</comment>
<accession>A0ABQ6F8B3</accession>
<proteinExistence type="predicted"/>
<dbReference type="InterPro" id="IPR018669">
    <property type="entry name" value="Toxin_HigB"/>
</dbReference>
<gene>
    <name evidence="1" type="ORF">GCM10007933_03740</name>
</gene>
<dbReference type="RefSeq" id="WP_284186486.1">
    <property type="nucleotide sequence ID" value="NZ_BSPX01000002.1"/>
</dbReference>
<organism evidence="1 2">
    <name type="scientific">Zoogloea oryzae</name>
    <dbReference type="NCBI Taxonomy" id="310767"/>
    <lineage>
        <taxon>Bacteria</taxon>
        <taxon>Pseudomonadati</taxon>
        <taxon>Pseudomonadota</taxon>
        <taxon>Betaproteobacteria</taxon>
        <taxon>Rhodocyclales</taxon>
        <taxon>Zoogloeaceae</taxon>
        <taxon>Zoogloea</taxon>
    </lineage>
</organism>